<dbReference type="Proteomes" id="UP000637720">
    <property type="component" value="Unassembled WGS sequence"/>
</dbReference>
<feature type="compositionally biased region" description="Low complexity" evidence="1">
    <location>
        <begin position="64"/>
        <end position="75"/>
    </location>
</feature>
<gene>
    <name evidence="2" type="ORF">GCM10007043_07710</name>
</gene>
<reference evidence="2" key="1">
    <citation type="journal article" date="2014" name="Int. J. Syst. Evol. Microbiol.">
        <title>Complete genome sequence of Corynebacterium casei LMG S-19264T (=DSM 44701T), isolated from a smear-ripened cheese.</title>
        <authorList>
            <consortium name="US DOE Joint Genome Institute (JGI-PGF)"/>
            <person name="Walter F."/>
            <person name="Albersmeier A."/>
            <person name="Kalinowski J."/>
            <person name="Ruckert C."/>
        </authorList>
    </citation>
    <scope>NUCLEOTIDE SEQUENCE</scope>
    <source>
        <strain evidence="2">JCM 14719</strain>
    </source>
</reference>
<proteinExistence type="predicted"/>
<keyword evidence="3" id="KW-1185">Reference proteome</keyword>
<evidence type="ECO:0000313" key="2">
    <source>
        <dbReference type="EMBL" id="GGJ96294.1"/>
    </source>
</evidence>
<sequence length="84" mass="8886">MNGAAEQAVAHVPADKVCHVTGFLQPFQHAAAGRFQILSHGHPRLPAHTKVRFASPVALRVRAPRPNAAKPRAGAVTPTPGLEE</sequence>
<comment type="caution">
    <text evidence="2">The sequence shown here is derived from an EMBL/GenBank/DDBJ whole genome shotgun (WGS) entry which is preliminary data.</text>
</comment>
<organism evidence="2 3">
    <name type="scientific">Calditerricola satsumensis</name>
    <dbReference type="NCBI Taxonomy" id="373054"/>
    <lineage>
        <taxon>Bacteria</taxon>
        <taxon>Bacillati</taxon>
        <taxon>Bacillota</taxon>
        <taxon>Bacilli</taxon>
        <taxon>Bacillales</taxon>
        <taxon>Bacillaceae</taxon>
        <taxon>Calditerricola</taxon>
    </lineage>
</organism>
<reference evidence="2" key="2">
    <citation type="submission" date="2020-09" db="EMBL/GenBank/DDBJ databases">
        <authorList>
            <person name="Sun Q."/>
            <person name="Ohkuma M."/>
        </authorList>
    </citation>
    <scope>NUCLEOTIDE SEQUENCE</scope>
    <source>
        <strain evidence="2">JCM 14719</strain>
    </source>
</reference>
<dbReference type="EMBL" id="BMOF01000010">
    <property type="protein sequence ID" value="GGJ96294.1"/>
    <property type="molecule type" value="Genomic_DNA"/>
</dbReference>
<name>A0A8J3B859_9BACI</name>
<evidence type="ECO:0000256" key="1">
    <source>
        <dbReference type="SAM" id="MobiDB-lite"/>
    </source>
</evidence>
<accession>A0A8J3B859</accession>
<dbReference type="AlphaFoldDB" id="A0A8J3B859"/>
<feature type="region of interest" description="Disordered" evidence="1">
    <location>
        <begin position="64"/>
        <end position="84"/>
    </location>
</feature>
<protein>
    <submittedName>
        <fullName evidence="2">Uncharacterized protein</fullName>
    </submittedName>
</protein>
<evidence type="ECO:0000313" key="3">
    <source>
        <dbReference type="Proteomes" id="UP000637720"/>
    </source>
</evidence>